<dbReference type="EMBL" id="RCNU01000010">
    <property type="protein sequence ID" value="RWQ93417.1"/>
    <property type="molecule type" value="Genomic_DNA"/>
</dbReference>
<dbReference type="AlphaFoldDB" id="A0A443HNM3"/>
<feature type="region of interest" description="Disordered" evidence="2">
    <location>
        <begin position="122"/>
        <end position="198"/>
    </location>
</feature>
<evidence type="ECO:0000256" key="1">
    <source>
        <dbReference type="SAM" id="Coils"/>
    </source>
</evidence>
<accession>A0A443HNM3</accession>
<comment type="caution">
    <text evidence="3">The sequence shown here is derived from an EMBL/GenBank/DDBJ whole genome shotgun (WGS) entry which is preliminary data.</text>
</comment>
<feature type="compositionally biased region" description="Polar residues" evidence="2">
    <location>
        <begin position="183"/>
        <end position="196"/>
    </location>
</feature>
<keyword evidence="4" id="KW-1185">Reference proteome</keyword>
<feature type="coiled-coil region" evidence="1">
    <location>
        <begin position="438"/>
        <end position="525"/>
    </location>
</feature>
<dbReference type="Proteomes" id="UP000283841">
    <property type="component" value="Unassembled WGS sequence"/>
</dbReference>
<organism evidence="3 4">
    <name type="scientific">Byssochlamys spectabilis</name>
    <name type="common">Paecilomyces variotii</name>
    <dbReference type="NCBI Taxonomy" id="264951"/>
    <lineage>
        <taxon>Eukaryota</taxon>
        <taxon>Fungi</taxon>
        <taxon>Dikarya</taxon>
        <taxon>Ascomycota</taxon>
        <taxon>Pezizomycotina</taxon>
        <taxon>Eurotiomycetes</taxon>
        <taxon>Eurotiomycetidae</taxon>
        <taxon>Eurotiales</taxon>
        <taxon>Thermoascaceae</taxon>
        <taxon>Paecilomyces</taxon>
    </lineage>
</organism>
<feature type="compositionally biased region" description="Polar residues" evidence="2">
    <location>
        <begin position="130"/>
        <end position="139"/>
    </location>
</feature>
<sequence>MFSMEERKLSDEQRRLRSVLFPTVESPALSAAVVDSERTPMRKPTRDAHIPVTGRTSRASSIVSTRTRISINTLQEDARSARSVDLVLGGRSFHINRDGSRVTSVDDGLPPYSPPIAEVANAPNVDSDGSELSSPTTPTGRPFELPDYGRSNESQGYSLSHSTWGQLSGLQTDRRPHAHRKSNSVISEPSSLTTRDQPAVGLDYERGNFYVARRSNSIDTSRETLRTSPATRRSLSYGNLGDFLQSTPINTIRRKTGAQLPRIFTTLSGGRFSRSSPSLSEHGEEIPMSTQVRVTRSAGPHAGSTMSSKGSSSSPSLVRLAATGRIPSPAISVKSDSASTSAPGRSLYVKTAVNSNDRPVGTLGSPVHIEEGYAGAEPPPMDTENDISIHYTRVIRSIDRDHRRALHERDKELAAMRERLNEVDQVYRQQLRARDFTIEDLRQRLTALEQSVETQIHRAQHEVEDMWEKRWKDRDRHLVERMRRIEQDCQRNIEQAIAQRDEEWRATWEKKNELLAQQLQQVQDVAKQDPVLP</sequence>
<reference evidence="3 4" key="1">
    <citation type="journal article" date="2018" name="Front. Microbiol.">
        <title>Genomic and genetic insights into a cosmopolitan fungus, Paecilomyces variotii (Eurotiales).</title>
        <authorList>
            <person name="Urquhart A.S."/>
            <person name="Mondo S.J."/>
            <person name="Makela M.R."/>
            <person name="Hane J.K."/>
            <person name="Wiebenga A."/>
            <person name="He G."/>
            <person name="Mihaltcheva S."/>
            <person name="Pangilinan J."/>
            <person name="Lipzen A."/>
            <person name="Barry K."/>
            <person name="de Vries R.P."/>
            <person name="Grigoriev I.V."/>
            <person name="Idnurm A."/>
        </authorList>
    </citation>
    <scope>NUCLEOTIDE SEQUENCE [LARGE SCALE GENOMIC DNA]</scope>
    <source>
        <strain evidence="3 4">CBS 101075</strain>
    </source>
</reference>
<name>A0A443HNM3_BYSSP</name>
<feature type="compositionally biased region" description="Polar residues" evidence="2">
    <location>
        <begin position="151"/>
        <end position="171"/>
    </location>
</feature>
<dbReference type="RefSeq" id="XP_028483062.1">
    <property type="nucleotide sequence ID" value="XM_028629168.1"/>
</dbReference>
<keyword evidence="1" id="KW-0175">Coiled coil</keyword>
<protein>
    <submittedName>
        <fullName evidence="3">Uncharacterized protein</fullName>
    </submittedName>
</protein>
<feature type="region of interest" description="Disordered" evidence="2">
    <location>
        <begin position="295"/>
        <end position="317"/>
    </location>
</feature>
<evidence type="ECO:0000313" key="3">
    <source>
        <dbReference type="EMBL" id="RWQ93417.1"/>
    </source>
</evidence>
<dbReference type="GeneID" id="39598445"/>
<gene>
    <name evidence="3" type="ORF">C8Q69DRAFT_446906</name>
</gene>
<evidence type="ECO:0000256" key="2">
    <source>
        <dbReference type="SAM" id="MobiDB-lite"/>
    </source>
</evidence>
<evidence type="ECO:0000313" key="4">
    <source>
        <dbReference type="Proteomes" id="UP000283841"/>
    </source>
</evidence>
<feature type="compositionally biased region" description="Low complexity" evidence="2">
    <location>
        <begin position="304"/>
        <end position="316"/>
    </location>
</feature>
<proteinExistence type="predicted"/>
<dbReference type="VEuPathDB" id="FungiDB:C8Q69DRAFT_446906"/>